<evidence type="ECO:0000256" key="1">
    <source>
        <dbReference type="SAM" id="MobiDB-lite"/>
    </source>
</evidence>
<sequence length="62" mass="7361">MPFEISRDKKQSHWRWYIYPQMQGLGFSDTTKPTRIGHRSSPQTVEEEPVIDTAKTFFHHAQ</sequence>
<evidence type="ECO:0000313" key="3">
    <source>
        <dbReference type="Proteomes" id="UP000515806"/>
    </source>
</evidence>
<organism evidence="2 3">
    <name type="scientific">Pedobacter roseus</name>
    <dbReference type="NCBI Taxonomy" id="336820"/>
    <lineage>
        <taxon>Bacteria</taxon>
        <taxon>Pseudomonadati</taxon>
        <taxon>Bacteroidota</taxon>
        <taxon>Sphingobacteriia</taxon>
        <taxon>Sphingobacteriales</taxon>
        <taxon>Sphingobacteriaceae</taxon>
        <taxon>Pedobacter</taxon>
    </lineage>
</organism>
<dbReference type="Proteomes" id="UP000515806">
    <property type="component" value="Chromosome"/>
</dbReference>
<protein>
    <submittedName>
        <fullName evidence="2">DUF1810 family protein</fullName>
    </submittedName>
</protein>
<dbReference type="Gene3D" id="1.25.40.380">
    <property type="entry name" value="Protein of unknown function DUF1810"/>
    <property type="match status" value="1"/>
</dbReference>
<feature type="region of interest" description="Disordered" evidence="1">
    <location>
        <begin position="28"/>
        <end position="51"/>
    </location>
</feature>
<dbReference type="AlphaFoldDB" id="A0A7G9QHV1"/>
<proteinExistence type="predicted"/>
<keyword evidence="3" id="KW-1185">Reference proteome</keyword>
<dbReference type="Pfam" id="PF08837">
    <property type="entry name" value="DUF1810"/>
    <property type="match status" value="1"/>
</dbReference>
<reference evidence="2 3" key="1">
    <citation type="submission" date="2020-08" db="EMBL/GenBank/DDBJ databases">
        <title>Genome sequence of Pedobacter roseus KACC 11594T.</title>
        <authorList>
            <person name="Hyun D.-W."/>
            <person name="Bae J.-W."/>
        </authorList>
    </citation>
    <scope>NUCLEOTIDE SEQUENCE [LARGE SCALE GENOMIC DNA]</scope>
    <source>
        <strain evidence="2 3">KACC 11594</strain>
    </source>
</reference>
<dbReference type="EMBL" id="CP060723">
    <property type="protein sequence ID" value="QNN42926.1"/>
    <property type="molecule type" value="Genomic_DNA"/>
</dbReference>
<name>A0A7G9QHV1_9SPHI</name>
<dbReference type="InterPro" id="IPR036287">
    <property type="entry name" value="Rv1873-like_sf"/>
</dbReference>
<dbReference type="KEGG" id="proe:H9L23_02125"/>
<evidence type="ECO:0000313" key="2">
    <source>
        <dbReference type="EMBL" id="QNN42926.1"/>
    </source>
</evidence>
<accession>A0A7G9QHV1</accession>
<dbReference type="InterPro" id="IPR014937">
    <property type="entry name" value="DUF1810"/>
</dbReference>
<gene>
    <name evidence="2" type="ORF">H9L23_02125</name>
</gene>
<dbReference type="SUPFAM" id="SSF140736">
    <property type="entry name" value="Rv1873-like"/>
    <property type="match status" value="1"/>
</dbReference>